<feature type="coiled-coil region" evidence="1">
    <location>
        <begin position="656"/>
        <end position="704"/>
    </location>
</feature>
<organism evidence="3 4">
    <name type="scientific">Tetraparma gracilis</name>
    <dbReference type="NCBI Taxonomy" id="2962635"/>
    <lineage>
        <taxon>Eukaryota</taxon>
        <taxon>Sar</taxon>
        <taxon>Stramenopiles</taxon>
        <taxon>Ochrophyta</taxon>
        <taxon>Bolidophyceae</taxon>
        <taxon>Parmales</taxon>
        <taxon>Triparmaceae</taxon>
        <taxon>Tetraparma</taxon>
    </lineage>
</organism>
<name>A0ABQ6MSB4_9STRA</name>
<feature type="region of interest" description="Disordered" evidence="2">
    <location>
        <begin position="386"/>
        <end position="406"/>
    </location>
</feature>
<evidence type="ECO:0000256" key="1">
    <source>
        <dbReference type="SAM" id="Coils"/>
    </source>
</evidence>
<comment type="caution">
    <text evidence="3">The sequence shown here is derived from an EMBL/GenBank/DDBJ whole genome shotgun (WGS) entry which is preliminary data.</text>
</comment>
<dbReference type="Proteomes" id="UP001165060">
    <property type="component" value="Unassembled WGS sequence"/>
</dbReference>
<feature type="region of interest" description="Disordered" evidence="2">
    <location>
        <begin position="792"/>
        <end position="837"/>
    </location>
</feature>
<reference evidence="3 4" key="1">
    <citation type="journal article" date="2023" name="Commun. Biol.">
        <title>Genome analysis of Parmales, the sister group of diatoms, reveals the evolutionary specialization of diatoms from phago-mixotrophs to photoautotrophs.</title>
        <authorList>
            <person name="Ban H."/>
            <person name="Sato S."/>
            <person name="Yoshikawa S."/>
            <person name="Yamada K."/>
            <person name="Nakamura Y."/>
            <person name="Ichinomiya M."/>
            <person name="Sato N."/>
            <person name="Blanc-Mathieu R."/>
            <person name="Endo H."/>
            <person name="Kuwata A."/>
            <person name="Ogata H."/>
        </authorList>
    </citation>
    <scope>NUCLEOTIDE SEQUENCE [LARGE SCALE GENOMIC DNA]</scope>
</reference>
<keyword evidence="4" id="KW-1185">Reference proteome</keyword>
<feature type="region of interest" description="Disordered" evidence="2">
    <location>
        <begin position="158"/>
        <end position="198"/>
    </location>
</feature>
<gene>
    <name evidence="3" type="ORF">TeGR_g11751</name>
</gene>
<feature type="compositionally biased region" description="Basic and acidic residues" evidence="2">
    <location>
        <begin position="393"/>
        <end position="406"/>
    </location>
</feature>
<keyword evidence="1" id="KW-0175">Coiled coil</keyword>
<feature type="compositionally biased region" description="Low complexity" evidence="2">
    <location>
        <begin position="815"/>
        <end position="837"/>
    </location>
</feature>
<dbReference type="EMBL" id="BRYB01003183">
    <property type="protein sequence ID" value="GMI32191.1"/>
    <property type="molecule type" value="Genomic_DNA"/>
</dbReference>
<proteinExistence type="predicted"/>
<evidence type="ECO:0000256" key="2">
    <source>
        <dbReference type="SAM" id="MobiDB-lite"/>
    </source>
</evidence>
<accession>A0ABQ6MSB4</accession>
<feature type="coiled-coil region" evidence="1">
    <location>
        <begin position="728"/>
        <end position="759"/>
    </location>
</feature>
<sequence>MPGPSRDSTALAEVDMISALEITTGDAIMDAKIRALNNLHGAKVRALMKSVNSLKDQIVVLKGASKEHRRSSLIGGLRDKVREQELVADVLKEELQHKSGMSPLEVNSLVIKKTLGGPKRFRPKSREELQNELIGAEKKLAKATSKLKAAGAAAADTAVSNENAPPALNPNFSAQSLPRPPPSPSNSTPLPSPSNGLALQGQVSELLDEVESLKVSLRSRDTNLAAQMQEMDRLRSENRELRRVEERLAHKEKKHRDLKDRNKDLVRENEKLIEEAEMARADCTQVRRNLDVAREEAKIENDAIKAQYGKQMDELATALQRESELSEQLDRYKGEATAHRQNNYELVRTKDTALADAQRATQEAKSKLASMELKFEKLERENTNLGTQTKEGAVTKEKLRAETQRSRELARRLKELEGRMEDVTARKQSAESDLVSLKERAKSAEQQNTKLHAEMKVLAERMGREEEMMREANKDKEAIRNAAGSADQLSKMEKNNKRLETELETKRAENGDLTKEVSVLMQQNENLKEKLSSTESKLADAERTRDLSIRAAQIAAKSSSKADEGGKEQEKEVVGDLLVKNNKLEESLAESEKSVAELTEKREKLAAAVKELKSKLDAAQKLKKMQGLKIENLTKEVATLKKGGAGGGGGASSAALAQANQLQRGAEIERDASEQKAAIAEAQAKKLRAEIEQMEQRVIGHREKFQIRIKQIETDVRKAHGDAQGDAFAALRAELEAANNAAKEERRNGRDRAKGLQVELDAHVEAVSLLREIHEKVKSHAEMLARRLREAGARDVPEMPQFAPHAELEDDELDLSGSLSGSESLSLSTSQSSAAGR</sequence>
<feature type="coiled-coil region" evidence="1">
    <location>
        <begin position="581"/>
        <end position="622"/>
    </location>
</feature>
<protein>
    <submittedName>
        <fullName evidence="3">Uncharacterized protein</fullName>
    </submittedName>
</protein>
<evidence type="ECO:0000313" key="3">
    <source>
        <dbReference type="EMBL" id="GMI32191.1"/>
    </source>
</evidence>
<evidence type="ECO:0000313" key="4">
    <source>
        <dbReference type="Proteomes" id="UP001165060"/>
    </source>
</evidence>
<feature type="compositionally biased region" description="Low complexity" evidence="2">
    <location>
        <begin position="185"/>
        <end position="195"/>
    </location>
</feature>